<proteinExistence type="predicted"/>
<protein>
    <submittedName>
        <fullName evidence="1">Uncharacterized protein</fullName>
    </submittedName>
</protein>
<accession>A0A7C9E5F0</accession>
<dbReference type="EMBL" id="GISG01176365">
    <property type="protein sequence ID" value="MBA4652829.1"/>
    <property type="molecule type" value="Transcribed_RNA"/>
</dbReference>
<reference evidence="1" key="2">
    <citation type="submission" date="2020-07" db="EMBL/GenBank/DDBJ databases">
        <authorList>
            <person name="Vera ALvarez R."/>
            <person name="Arias-Moreno D.M."/>
            <person name="Jimenez-Jacinto V."/>
            <person name="Jimenez-Bremont J.F."/>
            <person name="Swaminathan K."/>
            <person name="Moose S.P."/>
            <person name="Guerrero-Gonzalez M.L."/>
            <person name="Marino-Ramirez L."/>
            <person name="Landsman D."/>
            <person name="Rodriguez-Kessler M."/>
            <person name="Delgado-Sanchez P."/>
        </authorList>
    </citation>
    <scope>NUCLEOTIDE SEQUENCE</scope>
    <source>
        <tissue evidence="1">Cladode</tissue>
    </source>
</reference>
<dbReference type="AlphaFoldDB" id="A0A7C9E5F0"/>
<sequence>MEHCRPSKALIPPTKLMFSPTDREFTKCKWTNNKMQVKIRKKHPQIILRPSLKTCHRQRKATYRHPSTRESQSCHSKYFHDRSSQRLEAIGCLGVRESDG</sequence>
<organism evidence="1">
    <name type="scientific">Opuntia streptacantha</name>
    <name type="common">Prickly pear cactus</name>
    <name type="synonym">Opuntia cardona</name>
    <dbReference type="NCBI Taxonomy" id="393608"/>
    <lineage>
        <taxon>Eukaryota</taxon>
        <taxon>Viridiplantae</taxon>
        <taxon>Streptophyta</taxon>
        <taxon>Embryophyta</taxon>
        <taxon>Tracheophyta</taxon>
        <taxon>Spermatophyta</taxon>
        <taxon>Magnoliopsida</taxon>
        <taxon>eudicotyledons</taxon>
        <taxon>Gunneridae</taxon>
        <taxon>Pentapetalae</taxon>
        <taxon>Caryophyllales</taxon>
        <taxon>Cactineae</taxon>
        <taxon>Cactaceae</taxon>
        <taxon>Opuntioideae</taxon>
        <taxon>Opuntia</taxon>
    </lineage>
</organism>
<name>A0A7C9E5F0_OPUST</name>
<reference evidence="1" key="1">
    <citation type="journal article" date="2013" name="J. Plant Res.">
        <title>Effect of fungi and light on seed germination of three Opuntia species from semiarid lands of central Mexico.</title>
        <authorList>
            <person name="Delgado-Sanchez P."/>
            <person name="Jimenez-Bremont J.F."/>
            <person name="Guerrero-Gonzalez Mde L."/>
            <person name="Flores J."/>
        </authorList>
    </citation>
    <scope>NUCLEOTIDE SEQUENCE</scope>
    <source>
        <tissue evidence="1">Cladode</tissue>
    </source>
</reference>
<evidence type="ECO:0000313" key="1">
    <source>
        <dbReference type="EMBL" id="MBA4652829.1"/>
    </source>
</evidence>